<evidence type="ECO:0000256" key="4">
    <source>
        <dbReference type="ARBA" id="ARBA00023136"/>
    </source>
</evidence>
<dbReference type="OrthoDB" id="9811701at2"/>
<gene>
    <name evidence="5" type="ORF">B4102_2992</name>
</gene>
<sequence>MLTLMYILLTISIYWLAKWGYSKTKKIYFSPLLVAPFLIILLLVFFHITYDSYNHGAIWLTKLLQPATVALAIPLYRFYPILKKYMSEILFSVFFGSIMSILASFTISGVIHLNKTLSTSIIPYSITTPIAMGVSTKIGGVPTITAVFVIITGIIGMILGPWMIRLFRIKSEIARGVLLGTSSHGAGTSKALELSHATGAVSSVCMVLAAIMSFCLSPWIYQHLLH</sequence>
<comment type="caution">
    <text evidence="5">The sequence shown here is derived from an EMBL/GenBank/DDBJ whole genome shotgun (WGS) entry which is preliminary data.</text>
</comment>
<dbReference type="EMBL" id="LQYN01000045">
    <property type="protein sequence ID" value="KYD07421.1"/>
    <property type="molecule type" value="Genomic_DNA"/>
</dbReference>
<keyword evidence="6" id="KW-1185">Reference proteome</keyword>
<name>A0A150L534_9BACI</name>
<keyword evidence="2" id="KW-0812">Transmembrane</keyword>
<dbReference type="PANTHER" id="PTHR30249">
    <property type="entry name" value="PUTATIVE SEROTONIN TRANSPORTER"/>
    <property type="match status" value="1"/>
</dbReference>
<evidence type="ECO:0000256" key="2">
    <source>
        <dbReference type="ARBA" id="ARBA00022692"/>
    </source>
</evidence>
<dbReference type="RefSeq" id="WP_066231128.1">
    <property type="nucleotide sequence ID" value="NZ_JARMRW010000063.1"/>
</dbReference>
<accession>A0A150L534</accession>
<dbReference type="AlphaFoldDB" id="A0A150L534"/>
<dbReference type="PANTHER" id="PTHR30249:SF3">
    <property type="entry name" value="MUREIN HYDROLASE EXPORT REGULATOR"/>
    <property type="match status" value="1"/>
</dbReference>
<dbReference type="InterPro" id="IPR007300">
    <property type="entry name" value="CidB/LrgB"/>
</dbReference>
<dbReference type="GeneID" id="62499851"/>
<dbReference type="Pfam" id="PF04172">
    <property type="entry name" value="LrgB"/>
    <property type="match status" value="1"/>
</dbReference>
<keyword evidence="3" id="KW-1133">Transmembrane helix</keyword>
<comment type="subcellular location">
    <subcellularLocation>
        <location evidence="1">Membrane</location>
        <topology evidence="1">Multi-pass membrane protein</topology>
    </subcellularLocation>
</comment>
<evidence type="ECO:0000313" key="6">
    <source>
        <dbReference type="Proteomes" id="UP000075666"/>
    </source>
</evidence>
<evidence type="ECO:0000256" key="1">
    <source>
        <dbReference type="ARBA" id="ARBA00004141"/>
    </source>
</evidence>
<protein>
    <submittedName>
        <fullName evidence="5">Uncharacterized protein</fullName>
    </submittedName>
</protein>
<evidence type="ECO:0000313" key="5">
    <source>
        <dbReference type="EMBL" id="KYD07421.1"/>
    </source>
</evidence>
<dbReference type="STRING" id="46224.B4102_2992"/>
<reference evidence="5 6" key="1">
    <citation type="submission" date="2016-01" db="EMBL/GenBank/DDBJ databases">
        <title>Genome Sequences of Twelve Sporeforming Bacillus Species Isolated from Foods.</title>
        <authorList>
            <person name="Berendsen E.M."/>
            <person name="Wells-Bennik M.H."/>
            <person name="Krawcyk A.O."/>
            <person name="De Jong A."/>
            <person name="Holsappel S."/>
            <person name="Eijlander R.T."/>
            <person name="Kuipers O.P."/>
        </authorList>
    </citation>
    <scope>NUCLEOTIDE SEQUENCE [LARGE SCALE GENOMIC DNA]</scope>
    <source>
        <strain evidence="5 6">B4102</strain>
    </source>
</reference>
<dbReference type="GO" id="GO:0016020">
    <property type="term" value="C:membrane"/>
    <property type="evidence" value="ECO:0007669"/>
    <property type="project" value="UniProtKB-SubCell"/>
</dbReference>
<proteinExistence type="predicted"/>
<organism evidence="5 6">
    <name type="scientific">Heyndrickxia sporothermodurans</name>
    <dbReference type="NCBI Taxonomy" id="46224"/>
    <lineage>
        <taxon>Bacteria</taxon>
        <taxon>Bacillati</taxon>
        <taxon>Bacillota</taxon>
        <taxon>Bacilli</taxon>
        <taxon>Bacillales</taxon>
        <taxon>Bacillaceae</taxon>
        <taxon>Heyndrickxia</taxon>
    </lineage>
</organism>
<dbReference type="PATRIC" id="fig|46224.3.peg.2912"/>
<evidence type="ECO:0000256" key="3">
    <source>
        <dbReference type="ARBA" id="ARBA00022989"/>
    </source>
</evidence>
<dbReference type="Proteomes" id="UP000075666">
    <property type="component" value="Unassembled WGS sequence"/>
</dbReference>
<keyword evidence="4" id="KW-0472">Membrane</keyword>